<evidence type="ECO:0000313" key="3">
    <source>
        <dbReference type="Proteomes" id="UP001208570"/>
    </source>
</evidence>
<reference evidence="2" key="1">
    <citation type="journal article" date="2023" name="Mol. Biol. Evol.">
        <title>Third-Generation Sequencing Reveals the Adaptive Role of the Epigenome in Three Deep-Sea Polychaetes.</title>
        <authorList>
            <person name="Perez M."/>
            <person name="Aroh O."/>
            <person name="Sun Y."/>
            <person name="Lan Y."/>
            <person name="Juniper S.K."/>
            <person name="Young C.R."/>
            <person name="Angers B."/>
            <person name="Qian P.Y."/>
        </authorList>
    </citation>
    <scope>NUCLEOTIDE SEQUENCE</scope>
    <source>
        <strain evidence="2">P08H-3</strain>
    </source>
</reference>
<dbReference type="Proteomes" id="UP001208570">
    <property type="component" value="Unassembled WGS sequence"/>
</dbReference>
<name>A0AAD9IZB2_9ANNE</name>
<feature type="compositionally biased region" description="Basic residues" evidence="1">
    <location>
        <begin position="8"/>
        <end position="17"/>
    </location>
</feature>
<dbReference type="EMBL" id="JAODUP010000874">
    <property type="protein sequence ID" value="KAK2143128.1"/>
    <property type="molecule type" value="Genomic_DNA"/>
</dbReference>
<protein>
    <submittedName>
        <fullName evidence="2">Uncharacterized protein</fullName>
    </submittedName>
</protein>
<organism evidence="2 3">
    <name type="scientific">Paralvinella palmiformis</name>
    <dbReference type="NCBI Taxonomy" id="53620"/>
    <lineage>
        <taxon>Eukaryota</taxon>
        <taxon>Metazoa</taxon>
        <taxon>Spiralia</taxon>
        <taxon>Lophotrochozoa</taxon>
        <taxon>Annelida</taxon>
        <taxon>Polychaeta</taxon>
        <taxon>Sedentaria</taxon>
        <taxon>Canalipalpata</taxon>
        <taxon>Terebellida</taxon>
        <taxon>Terebelliformia</taxon>
        <taxon>Alvinellidae</taxon>
        <taxon>Paralvinella</taxon>
    </lineage>
</organism>
<accession>A0AAD9IZB2</accession>
<evidence type="ECO:0000313" key="2">
    <source>
        <dbReference type="EMBL" id="KAK2143128.1"/>
    </source>
</evidence>
<keyword evidence="3" id="KW-1185">Reference proteome</keyword>
<dbReference type="AlphaFoldDB" id="A0AAD9IZB2"/>
<feature type="region of interest" description="Disordered" evidence="1">
    <location>
        <begin position="1"/>
        <end position="25"/>
    </location>
</feature>
<gene>
    <name evidence="2" type="ORF">LSH36_874g01000</name>
</gene>
<evidence type="ECO:0000256" key="1">
    <source>
        <dbReference type="SAM" id="MobiDB-lite"/>
    </source>
</evidence>
<sequence>MTKEVTATHRKKQRAWKKYKETGNK</sequence>
<proteinExistence type="predicted"/>
<comment type="caution">
    <text evidence="2">The sequence shown here is derived from an EMBL/GenBank/DDBJ whole genome shotgun (WGS) entry which is preliminary data.</text>
</comment>